<evidence type="ECO:0000313" key="2">
    <source>
        <dbReference type="EMBL" id="JAH23830.1"/>
    </source>
</evidence>
<organism evidence="2">
    <name type="scientific">Anguilla anguilla</name>
    <name type="common">European freshwater eel</name>
    <name type="synonym">Muraena anguilla</name>
    <dbReference type="NCBI Taxonomy" id="7936"/>
    <lineage>
        <taxon>Eukaryota</taxon>
        <taxon>Metazoa</taxon>
        <taxon>Chordata</taxon>
        <taxon>Craniata</taxon>
        <taxon>Vertebrata</taxon>
        <taxon>Euteleostomi</taxon>
        <taxon>Actinopterygii</taxon>
        <taxon>Neopterygii</taxon>
        <taxon>Teleostei</taxon>
        <taxon>Anguilliformes</taxon>
        <taxon>Anguillidae</taxon>
        <taxon>Anguilla</taxon>
    </lineage>
</organism>
<reference evidence="2" key="2">
    <citation type="journal article" date="2015" name="Fish Shellfish Immunol.">
        <title>Early steps in the European eel (Anguilla anguilla)-Vibrio vulnificus interaction in the gills: Role of the RtxA13 toxin.</title>
        <authorList>
            <person name="Callol A."/>
            <person name="Pajuelo D."/>
            <person name="Ebbesson L."/>
            <person name="Teles M."/>
            <person name="MacKenzie S."/>
            <person name="Amaro C."/>
        </authorList>
    </citation>
    <scope>NUCLEOTIDE SEQUENCE</scope>
</reference>
<accession>A0A0E9R5V4</accession>
<name>A0A0E9R5V4_ANGAN</name>
<evidence type="ECO:0000256" key="1">
    <source>
        <dbReference type="SAM" id="Phobius"/>
    </source>
</evidence>
<dbReference type="AlphaFoldDB" id="A0A0E9R5V4"/>
<keyword evidence="1" id="KW-0812">Transmembrane</keyword>
<feature type="transmembrane region" description="Helical" evidence="1">
    <location>
        <begin position="6"/>
        <end position="24"/>
    </location>
</feature>
<dbReference type="EMBL" id="GBXM01084747">
    <property type="protein sequence ID" value="JAH23830.1"/>
    <property type="molecule type" value="Transcribed_RNA"/>
</dbReference>
<keyword evidence="1" id="KW-0472">Membrane</keyword>
<reference evidence="2" key="1">
    <citation type="submission" date="2014-11" db="EMBL/GenBank/DDBJ databases">
        <authorList>
            <person name="Amaro Gonzalez C."/>
        </authorList>
    </citation>
    <scope>NUCLEOTIDE SEQUENCE</scope>
</reference>
<proteinExistence type="predicted"/>
<protein>
    <submittedName>
        <fullName evidence="2">Uncharacterized protein</fullName>
    </submittedName>
</protein>
<keyword evidence="1" id="KW-1133">Transmembrane helix</keyword>
<sequence length="58" mass="6783">MCNCFFYIFLVISLLYYISVLFLLHCHWGDCIGTIGILVIIRSFIDKSKRILLLVIQT</sequence>